<dbReference type="InterPro" id="IPR008207">
    <property type="entry name" value="Sig_transdc_His_kin_Hpt_dom"/>
</dbReference>
<feature type="modified residue" description="Phosphohistidine" evidence="1">
    <location>
        <position position="48"/>
    </location>
</feature>
<evidence type="ECO:0000256" key="2">
    <source>
        <dbReference type="SAM" id="MobiDB-lite"/>
    </source>
</evidence>
<dbReference type="AlphaFoldDB" id="K9YRJ8"/>
<dbReference type="Gene3D" id="1.20.120.160">
    <property type="entry name" value="HPT domain"/>
    <property type="match status" value="1"/>
</dbReference>
<dbReference type="PATRIC" id="fig|13035.3.peg.918"/>
<dbReference type="CDD" id="cd00088">
    <property type="entry name" value="HPT"/>
    <property type="match status" value="1"/>
</dbReference>
<evidence type="ECO:0000256" key="1">
    <source>
        <dbReference type="PROSITE-ProRule" id="PRU00110"/>
    </source>
</evidence>
<dbReference type="GO" id="GO:0000160">
    <property type="term" value="P:phosphorelay signal transduction system"/>
    <property type="evidence" value="ECO:0007669"/>
    <property type="project" value="InterPro"/>
</dbReference>
<dbReference type="PROSITE" id="PS50894">
    <property type="entry name" value="HPT"/>
    <property type="match status" value="1"/>
</dbReference>
<dbReference type="GO" id="GO:0016301">
    <property type="term" value="F:kinase activity"/>
    <property type="evidence" value="ECO:0007669"/>
    <property type="project" value="UniProtKB-KW"/>
</dbReference>
<proteinExistence type="predicted"/>
<dbReference type="Proteomes" id="UP000010482">
    <property type="component" value="Chromosome"/>
</dbReference>
<gene>
    <name evidence="4" type="ORF">Dacsa_0823</name>
</gene>
<accession>K9YRJ8</accession>
<dbReference type="STRING" id="13035.Dacsa_0823"/>
<dbReference type="RefSeq" id="WP_015228583.1">
    <property type="nucleotide sequence ID" value="NC_019780.1"/>
</dbReference>
<dbReference type="SMART" id="SM00073">
    <property type="entry name" value="HPT"/>
    <property type="match status" value="1"/>
</dbReference>
<dbReference type="EMBL" id="CP003944">
    <property type="protein sequence ID" value="AFZ49571.1"/>
    <property type="molecule type" value="Genomic_DNA"/>
</dbReference>
<dbReference type="OrthoDB" id="2079555at2"/>
<dbReference type="Pfam" id="PF01627">
    <property type="entry name" value="Hpt"/>
    <property type="match status" value="1"/>
</dbReference>
<dbReference type="PANTHER" id="PTHR43395">
    <property type="entry name" value="SENSOR HISTIDINE KINASE CHEA"/>
    <property type="match status" value="1"/>
</dbReference>
<feature type="region of interest" description="Disordered" evidence="2">
    <location>
        <begin position="151"/>
        <end position="171"/>
    </location>
</feature>
<dbReference type="KEGG" id="dsl:Dacsa_0823"/>
<dbReference type="InterPro" id="IPR036641">
    <property type="entry name" value="HPT_dom_sf"/>
</dbReference>
<sequence>MSDNQQRILGYFIEEAKEHLGTLEQGLMNLSEASEDSEQIDELFRAAHSIKGGGAMLGYGSIQKTAHRLEDAFKVFRDGKVNVDEKLESLFLTAFDVLQDLITRLESPEGLSEAQGKELVKGAESQFKELQQHLDQCADIKAVIADLGATETEETPTASEPQETEKTTAVSPLESLRPLLRQMLADFKGDDNPDSRQSLWETCDRAKDIAPDNSQWLELVKASKSAIGNPKHSYSTLAPVIIQELKQGADHLELGQPEKIEVSESLERLANTPTPQVLIPAEPEAAAALLKRIFNQQQLSQLKAKIGV</sequence>
<protein>
    <submittedName>
        <fullName evidence="4">Chemotaxis protein histidine kinase-like protein</fullName>
    </submittedName>
</protein>
<evidence type="ECO:0000313" key="4">
    <source>
        <dbReference type="EMBL" id="AFZ49571.1"/>
    </source>
</evidence>
<dbReference type="PANTHER" id="PTHR43395:SF1">
    <property type="entry name" value="CHEMOTAXIS PROTEIN CHEA"/>
    <property type="match status" value="1"/>
</dbReference>
<keyword evidence="5" id="KW-1185">Reference proteome</keyword>
<evidence type="ECO:0000259" key="3">
    <source>
        <dbReference type="PROSITE" id="PS50894"/>
    </source>
</evidence>
<evidence type="ECO:0000313" key="5">
    <source>
        <dbReference type="Proteomes" id="UP000010482"/>
    </source>
</evidence>
<dbReference type="eggNOG" id="COG2198">
    <property type="taxonomic scope" value="Bacteria"/>
</dbReference>
<name>K9YRJ8_DACS8</name>
<dbReference type="HOGENOM" id="CLU_062015_0_0_3"/>
<dbReference type="InterPro" id="IPR051315">
    <property type="entry name" value="Bact_Chemotaxis_CheA"/>
</dbReference>
<feature type="domain" description="HPt" evidence="3">
    <location>
        <begin position="1"/>
        <end position="105"/>
    </location>
</feature>
<dbReference type="SUPFAM" id="SSF47226">
    <property type="entry name" value="Histidine-containing phosphotransfer domain, HPT domain"/>
    <property type="match status" value="1"/>
</dbReference>
<reference evidence="4" key="1">
    <citation type="submission" date="2012-04" db="EMBL/GenBank/DDBJ databases">
        <title>Finished genome of Dactylococcopsis salina PCC 8305.</title>
        <authorList>
            <consortium name="US DOE Joint Genome Institute"/>
            <person name="Gugger M."/>
            <person name="Coursin T."/>
            <person name="Rippka R."/>
            <person name="Tandeau De Marsac N."/>
            <person name="Huntemann M."/>
            <person name="Wei C.-L."/>
            <person name="Han J."/>
            <person name="Detter J.C."/>
            <person name="Han C."/>
            <person name="Tapia R."/>
            <person name="Daligault H."/>
            <person name="Chen A."/>
            <person name="Krypides N."/>
            <person name="Mavromatis K."/>
            <person name="Markowitz V."/>
            <person name="Szeto E."/>
            <person name="Ivanova N."/>
            <person name="Ovchinnikova G."/>
            <person name="Pagani I."/>
            <person name="Pati A."/>
            <person name="Goodwin L."/>
            <person name="Peters L."/>
            <person name="Pitluck S."/>
            <person name="Woyke T."/>
            <person name="Kerfeld C."/>
        </authorList>
    </citation>
    <scope>NUCLEOTIDE SEQUENCE [LARGE SCALE GENOMIC DNA]</scope>
    <source>
        <strain evidence="4">PCC 8305</strain>
    </source>
</reference>
<keyword evidence="1" id="KW-0597">Phosphoprotein</keyword>
<organism evidence="4 5">
    <name type="scientific">Dactylococcopsis salina (strain PCC 8305)</name>
    <name type="common">Myxobactron salinum</name>
    <dbReference type="NCBI Taxonomy" id="13035"/>
    <lineage>
        <taxon>Bacteria</taxon>
        <taxon>Bacillati</taxon>
        <taxon>Cyanobacteriota</taxon>
        <taxon>Cyanophyceae</taxon>
        <taxon>Nodosilineales</taxon>
        <taxon>Cymatolegaceae</taxon>
        <taxon>Dactylococcopsis</taxon>
    </lineage>
</organism>